<dbReference type="RefSeq" id="WP_200584002.1">
    <property type="nucleotide sequence ID" value="NZ_JAEHFY010000001.1"/>
</dbReference>
<evidence type="ECO:0000256" key="1">
    <source>
        <dbReference type="SAM" id="Phobius"/>
    </source>
</evidence>
<evidence type="ECO:0000313" key="2">
    <source>
        <dbReference type="EMBL" id="MBK0381501.1"/>
    </source>
</evidence>
<gene>
    <name evidence="2" type="ORF">I5M32_00890</name>
</gene>
<comment type="caution">
    <text evidence="2">The sequence shown here is derived from an EMBL/GenBank/DDBJ whole genome shotgun (WGS) entry which is preliminary data.</text>
</comment>
<accession>A0ABS1BFC1</accession>
<sequence>MDKKRILAYALIILAIADIIYWVFVPPTLLAYLNNAYNHLSVERFDGGDYKLGYYIGLGAKPIFHIVFIALCLIFGFRSRVKEEYNEEHKS</sequence>
<reference evidence="2 3" key="1">
    <citation type="submission" date="2020-12" db="EMBL/GenBank/DDBJ databases">
        <title>Bacterial novel species Pedobacter sp. SD-b isolated from soil.</title>
        <authorList>
            <person name="Jung H.-Y."/>
        </authorList>
    </citation>
    <scope>NUCLEOTIDE SEQUENCE [LARGE SCALE GENOMIC DNA]</scope>
    <source>
        <strain evidence="2 3">SD-b</strain>
    </source>
</reference>
<keyword evidence="3" id="KW-1185">Reference proteome</keyword>
<evidence type="ECO:0000313" key="3">
    <source>
        <dbReference type="Proteomes" id="UP000660024"/>
    </source>
</evidence>
<dbReference type="Proteomes" id="UP000660024">
    <property type="component" value="Unassembled WGS sequence"/>
</dbReference>
<keyword evidence="1" id="KW-0472">Membrane</keyword>
<name>A0ABS1BFC1_9SPHI</name>
<organism evidence="2 3">
    <name type="scientific">Pedobacter segetis</name>
    <dbReference type="NCBI Taxonomy" id="2793069"/>
    <lineage>
        <taxon>Bacteria</taxon>
        <taxon>Pseudomonadati</taxon>
        <taxon>Bacteroidota</taxon>
        <taxon>Sphingobacteriia</taxon>
        <taxon>Sphingobacteriales</taxon>
        <taxon>Sphingobacteriaceae</taxon>
        <taxon>Pedobacter</taxon>
    </lineage>
</organism>
<dbReference type="EMBL" id="JAEHFY010000001">
    <property type="protein sequence ID" value="MBK0381501.1"/>
    <property type="molecule type" value="Genomic_DNA"/>
</dbReference>
<feature type="transmembrane region" description="Helical" evidence="1">
    <location>
        <begin position="52"/>
        <end position="77"/>
    </location>
</feature>
<protein>
    <submittedName>
        <fullName evidence="2">Uncharacterized protein</fullName>
    </submittedName>
</protein>
<feature type="transmembrane region" description="Helical" evidence="1">
    <location>
        <begin position="7"/>
        <end position="32"/>
    </location>
</feature>
<proteinExistence type="predicted"/>
<keyword evidence="1" id="KW-1133">Transmembrane helix</keyword>
<keyword evidence="1" id="KW-0812">Transmembrane</keyword>